<evidence type="ECO:0000259" key="2">
    <source>
        <dbReference type="Pfam" id="PF00534"/>
    </source>
</evidence>
<dbReference type="PATRIC" id="fig|1150600.3.peg.3939"/>
<comment type="caution">
    <text evidence="3">The sequence shown here is derived from an EMBL/GenBank/DDBJ whole genome shotgun (WGS) entry which is preliminary data.</text>
</comment>
<name>R9GVC0_9SPHI</name>
<dbReference type="eggNOG" id="COG0438">
    <property type="taxonomic scope" value="Bacteria"/>
</dbReference>
<protein>
    <submittedName>
        <fullName evidence="3">A-glycosyltransferase-related protein, glycosyltransferase family 4 protein</fullName>
    </submittedName>
</protein>
<dbReference type="Pfam" id="PF00534">
    <property type="entry name" value="Glycos_transf_1"/>
    <property type="match status" value="2"/>
</dbReference>
<dbReference type="NCBIfam" id="NF007640">
    <property type="entry name" value="PRK10307.1"/>
    <property type="match status" value="1"/>
</dbReference>
<dbReference type="AlphaFoldDB" id="R9GVC0"/>
<dbReference type="STRING" id="1150600.ADIARSV_3977"/>
<dbReference type="InterPro" id="IPR001296">
    <property type="entry name" value="Glyco_trans_1"/>
</dbReference>
<evidence type="ECO:0000313" key="4">
    <source>
        <dbReference type="Proteomes" id="UP000014174"/>
    </source>
</evidence>
<feature type="domain" description="Glycosyl transferase family 1" evidence="2">
    <location>
        <begin position="647"/>
        <end position="803"/>
    </location>
</feature>
<dbReference type="RefSeq" id="WP_016197197.1">
    <property type="nucleotide sequence ID" value="NZ_AQPN01000141.1"/>
</dbReference>
<dbReference type="GO" id="GO:0016757">
    <property type="term" value="F:glycosyltransferase activity"/>
    <property type="evidence" value="ECO:0007669"/>
    <property type="project" value="InterPro"/>
</dbReference>
<organism evidence="3 4">
    <name type="scientific">Arcticibacter svalbardensis MN12-7</name>
    <dbReference type="NCBI Taxonomy" id="1150600"/>
    <lineage>
        <taxon>Bacteria</taxon>
        <taxon>Pseudomonadati</taxon>
        <taxon>Bacteroidota</taxon>
        <taxon>Sphingobacteriia</taxon>
        <taxon>Sphingobacteriales</taxon>
        <taxon>Sphingobacteriaceae</taxon>
        <taxon>Arcticibacter</taxon>
    </lineage>
</organism>
<dbReference type="SUPFAM" id="SSF53756">
    <property type="entry name" value="UDP-Glycosyltransferase/glycogen phosphorylase"/>
    <property type="match status" value="2"/>
</dbReference>
<sequence length="856" mass="97322">MKVLHVVPSVNPNFGGVSQAVRTLIIGLYDEGIQNEVVCLDDPLSDYIKSSAIKIHAVGQGTGPWHYHKSFYPWLIQNLKLYDNVILHGLWQYPGYALYKALKVIAENRPKLYIMTHGMLDPYFQKAEGRKLKAIRNIIYWKLVEQKLVNFADGILFTCDEEKRLAQMTFLPFHPKSELVVGLGVEEPPVKNAVMMADFYARFPELENQRYLLFLGRIDEKKGIAMLIQAYKQFTHSLLEKDPLQVLPKLLLAGPGLESLHGKQLMELAESISSSSNHIIFPGMLSGNLKWGAYYGCDAFVLPSHQENFGIAVVEALACSKPVLISNQVNIWNDIANEGAGLVADDTLYGTGTLLQFWHNLSSNDKIVMGEHARQAFESRFALAIVMKQYVEKLNLGRVVKKQHEPKEVSVSPIHEEEHKFKAKNRKVCTPHKKKVLILGINFAPELTGIGKYTGEMVDWLVDDDYQVTMVTSFPYYPNWSIHKPYSGKWFKKETEKEGKLTVFRCPMYIPLVPSGLKRVLQELTFFISSFFIIFFLLFKKKHDQIFVMAPPFHLGFLSLFYRFFKGGKIDYHVHDMQIESAKQLRIIKGDIAFRILFMLEKYILNSVDYVSTISGGMKANIQKKVQRDIIMFPNWVDTQKLFPITDRQSLKKAWGFNVEDKIILYSGSIGEKQGLQSLVPIAKSLQAYGFIKFVICGIGPYKEHLIKLVNKERLSNIFFLPLQPLEQFNSLLNMADVHLVLQKKNAADLMLPSKLTGILSSGGLALVTADPGTSLYKVIMDHEMGIVIPSEDDNALKEAILDCCVSDHTSETVNGRWYAEKYLNKNNIISNVMLYLTEPSLVNKSTLEYLDLRHA</sequence>
<keyword evidence="1" id="KW-0812">Transmembrane</keyword>
<evidence type="ECO:0000313" key="3">
    <source>
        <dbReference type="EMBL" id="EOR92889.1"/>
    </source>
</evidence>
<dbReference type="Gene3D" id="3.40.50.2000">
    <property type="entry name" value="Glycogen Phosphorylase B"/>
    <property type="match status" value="4"/>
</dbReference>
<keyword evidence="1" id="KW-1133">Transmembrane helix</keyword>
<keyword evidence="1" id="KW-0472">Membrane</keyword>
<keyword evidence="4" id="KW-1185">Reference proteome</keyword>
<dbReference type="PANTHER" id="PTHR12526">
    <property type="entry name" value="GLYCOSYLTRANSFERASE"/>
    <property type="match status" value="1"/>
</dbReference>
<reference evidence="3 4" key="1">
    <citation type="journal article" date="2013" name="Genome Announc.">
        <title>Draft Genome Sequence of Arcticibacter svalbardensis Strain MN12-7T, a Member of the Family Sphingobacteriaceae Isolated from an Arctic Soil Sample.</title>
        <authorList>
            <person name="Shivaji S."/>
            <person name="Ara S."/>
            <person name="Prasad S."/>
            <person name="Manasa B.P."/>
            <person name="Begum Z."/>
            <person name="Singh A."/>
            <person name="Kumar Pinnaka A."/>
        </authorList>
    </citation>
    <scope>NUCLEOTIDE SEQUENCE [LARGE SCALE GENOMIC DNA]</scope>
    <source>
        <strain evidence="3 4">MN12-7</strain>
    </source>
</reference>
<dbReference type="EMBL" id="AQPN01000141">
    <property type="protein sequence ID" value="EOR92889.1"/>
    <property type="molecule type" value="Genomic_DNA"/>
</dbReference>
<feature type="domain" description="Glycosyl transferase family 1" evidence="2">
    <location>
        <begin position="206"/>
        <end position="345"/>
    </location>
</feature>
<feature type="transmembrane region" description="Helical" evidence="1">
    <location>
        <begin position="520"/>
        <end position="539"/>
    </location>
</feature>
<dbReference type="Proteomes" id="UP000014174">
    <property type="component" value="Unassembled WGS sequence"/>
</dbReference>
<gene>
    <name evidence="3" type="ORF">ADIARSV_3977</name>
</gene>
<accession>R9GVC0</accession>
<evidence type="ECO:0000256" key="1">
    <source>
        <dbReference type="SAM" id="Phobius"/>
    </source>
</evidence>
<dbReference type="CDD" id="cd03794">
    <property type="entry name" value="GT4_WbuB-like"/>
    <property type="match status" value="1"/>
</dbReference>
<feature type="transmembrane region" description="Helical" evidence="1">
    <location>
        <begin position="546"/>
        <end position="565"/>
    </location>
</feature>
<proteinExistence type="predicted"/>
<keyword evidence="3" id="KW-0808">Transferase</keyword>